<dbReference type="GO" id="GO:0016607">
    <property type="term" value="C:nuclear speck"/>
    <property type="evidence" value="ECO:0007669"/>
    <property type="project" value="UniProtKB-SubCell"/>
</dbReference>
<keyword evidence="11" id="KW-0378">Hydrolase</keyword>
<keyword evidence="15" id="KW-0472">Membrane</keyword>
<dbReference type="Gene3D" id="3.60.10.10">
    <property type="entry name" value="Endonuclease/exonuclease/phosphatase"/>
    <property type="match status" value="1"/>
</dbReference>
<evidence type="ECO:0000256" key="9">
    <source>
        <dbReference type="ARBA" id="ARBA00022553"/>
    </source>
</evidence>
<dbReference type="GO" id="GO:0030175">
    <property type="term" value="C:filopodium"/>
    <property type="evidence" value="ECO:0007669"/>
    <property type="project" value="UniProtKB-SubCell"/>
</dbReference>
<evidence type="ECO:0000313" key="23">
    <source>
        <dbReference type="Proteomes" id="UP000242188"/>
    </source>
</evidence>
<evidence type="ECO:0000256" key="14">
    <source>
        <dbReference type="ARBA" id="ARBA00023130"/>
    </source>
</evidence>
<feature type="domain" description="SH2" evidence="20">
    <location>
        <begin position="43"/>
        <end position="141"/>
    </location>
</feature>
<evidence type="ECO:0000256" key="11">
    <source>
        <dbReference type="ARBA" id="ARBA00022801"/>
    </source>
</evidence>
<dbReference type="SMART" id="SM00252">
    <property type="entry name" value="SH2"/>
    <property type="match status" value="1"/>
</dbReference>
<dbReference type="InterPro" id="IPR001660">
    <property type="entry name" value="SAM"/>
</dbReference>
<evidence type="ECO:0000256" key="16">
    <source>
        <dbReference type="ARBA" id="ARBA00023212"/>
    </source>
</evidence>
<dbReference type="STRING" id="6573.A0A210PWQ3"/>
<dbReference type="GO" id="GO:0034485">
    <property type="term" value="F:phosphatidylinositol-3,4,5-trisphosphate 5-phosphatase activity"/>
    <property type="evidence" value="ECO:0007669"/>
    <property type="project" value="UniProtKB-EC"/>
</dbReference>
<name>A0A210PWQ3_MIZYE</name>
<dbReference type="SMART" id="SM00128">
    <property type="entry name" value="IPPc"/>
    <property type="match status" value="1"/>
</dbReference>
<dbReference type="GO" id="GO:0009966">
    <property type="term" value="P:regulation of signal transduction"/>
    <property type="evidence" value="ECO:0007669"/>
    <property type="project" value="TreeGrafter"/>
</dbReference>
<dbReference type="Gene3D" id="1.10.150.50">
    <property type="entry name" value="Transcription Factor, Ets-1"/>
    <property type="match status" value="1"/>
</dbReference>
<dbReference type="GO" id="GO:0005856">
    <property type="term" value="C:cytoskeleton"/>
    <property type="evidence" value="ECO:0007669"/>
    <property type="project" value="UniProtKB-SubCell"/>
</dbReference>
<comment type="caution">
    <text evidence="22">The sequence shown here is derived from an EMBL/GenBank/DDBJ whole genome shotgun (WGS) entry which is preliminary data.</text>
</comment>
<dbReference type="Pfam" id="PF22669">
    <property type="entry name" value="Exo_endo_phos2"/>
    <property type="match status" value="1"/>
</dbReference>
<gene>
    <name evidence="22" type="ORF">KP79_PYT20246</name>
</gene>
<dbReference type="PROSITE" id="PS50001">
    <property type="entry name" value="SH2"/>
    <property type="match status" value="1"/>
</dbReference>
<evidence type="ECO:0000256" key="12">
    <source>
        <dbReference type="ARBA" id="ARBA00022859"/>
    </source>
</evidence>
<dbReference type="Pfam" id="PF00017">
    <property type="entry name" value="SH2"/>
    <property type="match status" value="1"/>
</dbReference>
<dbReference type="AlphaFoldDB" id="A0A210PWQ3"/>
<evidence type="ECO:0000256" key="17">
    <source>
        <dbReference type="ARBA" id="ARBA00023273"/>
    </source>
</evidence>
<dbReference type="OrthoDB" id="7862313at2759"/>
<dbReference type="InterPro" id="IPR057509">
    <property type="entry name" value="C2_SHIP1-2_2nd"/>
</dbReference>
<comment type="subcellular location">
    <subcellularLocation>
        <location evidence="4">Cell projection</location>
        <location evidence="4">Filopodium</location>
    </subcellularLocation>
    <subcellularLocation>
        <location evidence="5">Cell projection</location>
        <location evidence="5">Lamellipodium</location>
    </subcellularLocation>
    <subcellularLocation>
        <location evidence="2">Cytoplasm</location>
        <location evidence="2">Cytoskeleton</location>
    </subcellularLocation>
    <subcellularLocation>
        <location evidence="1">Membrane</location>
        <topology evidence="1">Peripheral membrane protein</topology>
    </subcellularLocation>
    <subcellularLocation>
        <location evidence="3">Nucleus speckle</location>
    </subcellularLocation>
</comment>
<evidence type="ECO:0000256" key="18">
    <source>
        <dbReference type="PROSITE-ProRule" id="PRU00191"/>
    </source>
</evidence>
<dbReference type="Gene3D" id="3.30.505.10">
    <property type="entry name" value="SH2 domain"/>
    <property type="match status" value="1"/>
</dbReference>
<dbReference type="PANTHER" id="PTHR46051">
    <property type="entry name" value="SH2 DOMAIN-CONTAINING PROTEIN"/>
    <property type="match status" value="1"/>
</dbReference>
<evidence type="ECO:0000256" key="15">
    <source>
        <dbReference type="ARBA" id="ARBA00023136"/>
    </source>
</evidence>
<keyword evidence="9" id="KW-0597">Phosphoprotein</keyword>
<dbReference type="GO" id="GO:0002250">
    <property type="term" value="P:adaptive immune response"/>
    <property type="evidence" value="ECO:0007669"/>
    <property type="project" value="UniProtKB-KW"/>
</dbReference>
<dbReference type="PROSITE" id="PS50105">
    <property type="entry name" value="SAM_DOMAIN"/>
    <property type="match status" value="1"/>
</dbReference>
<evidence type="ECO:0000259" key="20">
    <source>
        <dbReference type="PROSITE" id="PS50001"/>
    </source>
</evidence>
<evidence type="ECO:0000256" key="3">
    <source>
        <dbReference type="ARBA" id="ARBA00004324"/>
    </source>
</evidence>
<evidence type="ECO:0000256" key="19">
    <source>
        <dbReference type="SAM" id="MobiDB-lite"/>
    </source>
</evidence>
<protein>
    <recommendedName>
        <fullName evidence="7">phosphatidylinositol-3,4,5-trisphosphate 5-phosphatase</fullName>
        <ecNumber evidence="7">3.1.3.86</ecNumber>
    </recommendedName>
</protein>
<dbReference type="GO" id="GO:0016020">
    <property type="term" value="C:membrane"/>
    <property type="evidence" value="ECO:0007669"/>
    <property type="project" value="UniProtKB-SubCell"/>
</dbReference>
<dbReference type="Proteomes" id="UP000242188">
    <property type="component" value="Unassembled WGS sequence"/>
</dbReference>
<dbReference type="InterPro" id="IPR000980">
    <property type="entry name" value="SH2"/>
</dbReference>
<dbReference type="GO" id="GO:0045087">
    <property type="term" value="P:innate immune response"/>
    <property type="evidence" value="ECO:0007669"/>
    <property type="project" value="UniProtKB-KW"/>
</dbReference>
<evidence type="ECO:0000256" key="10">
    <source>
        <dbReference type="ARBA" id="ARBA00022588"/>
    </source>
</evidence>
<dbReference type="InterPro" id="IPR000300">
    <property type="entry name" value="IPPc"/>
</dbReference>
<evidence type="ECO:0000256" key="7">
    <source>
        <dbReference type="ARBA" id="ARBA00012981"/>
    </source>
</evidence>
<keyword evidence="12" id="KW-0391">Immunity</keyword>
<keyword evidence="8" id="KW-0963">Cytoplasm</keyword>
<reference evidence="22 23" key="1">
    <citation type="journal article" date="2017" name="Nat. Ecol. Evol.">
        <title>Scallop genome provides insights into evolution of bilaterian karyotype and development.</title>
        <authorList>
            <person name="Wang S."/>
            <person name="Zhang J."/>
            <person name="Jiao W."/>
            <person name="Li J."/>
            <person name="Xun X."/>
            <person name="Sun Y."/>
            <person name="Guo X."/>
            <person name="Huan P."/>
            <person name="Dong B."/>
            <person name="Zhang L."/>
            <person name="Hu X."/>
            <person name="Sun X."/>
            <person name="Wang J."/>
            <person name="Zhao C."/>
            <person name="Wang Y."/>
            <person name="Wang D."/>
            <person name="Huang X."/>
            <person name="Wang R."/>
            <person name="Lv J."/>
            <person name="Li Y."/>
            <person name="Zhang Z."/>
            <person name="Liu B."/>
            <person name="Lu W."/>
            <person name="Hui Y."/>
            <person name="Liang J."/>
            <person name="Zhou Z."/>
            <person name="Hou R."/>
            <person name="Li X."/>
            <person name="Liu Y."/>
            <person name="Li H."/>
            <person name="Ning X."/>
            <person name="Lin Y."/>
            <person name="Zhao L."/>
            <person name="Xing Q."/>
            <person name="Dou J."/>
            <person name="Li Y."/>
            <person name="Mao J."/>
            <person name="Guo H."/>
            <person name="Dou H."/>
            <person name="Li T."/>
            <person name="Mu C."/>
            <person name="Jiang W."/>
            <person name="Fu Q."/>
            <person name="Fu X."/>
            <person name="Miao Y."/>
            <person name="Liu J."/>
            <person name="Yu Q."/>
            <person name="Li R."/>
            <person name="Liao H."/>
            <person name="Li X."/>
            <person name="Kong Y."/>
            <person name="Jiang Z."/>
            <person name="Chourrout D."/>
            <person name="Li R."/>
            <person name="Bao Z."/>
        </authorList>
    </citation>
    <scope>NUCLEOTIDE SEQUENCE [LARGE SCALE GENOMIC DNA]</scope>
    <source>
        <strain evidence="22 23">PY_sf001</strain>
    </source>
</reference>
<feature type="compositionally biased region" description="Polar residues" evidence="19">
    <location>
        <begin position="1010"/>
        <end position="1049"/>
    </location>
</feature>
<feature type="region of interest" description="Disordered" evidence="19">
    <location>
        <begin position="984"/>
        <end position="1064"/>
    </location>
</feature>
<evidence type="ECO:0000256" key="5">
    <source>
        <dbReference type="ARBA" id="ARBA00004510"/>
    </source>
</evidence>
<organism evidence="22 23">
    <name type="scientific">Mizuhopecten yessoensis</name>
    <name type="common">Japanese scallop</name>
    <name type="synonym">Patinopecten yessoensis</name>
    <dbReference type="NCBI Taxonomy" id="6573"/>
    <lineage>
        <taxon>Eukaryota</taxon>
        <taxon>Metazoa</taxon>
        <taxon>Spiralia</taxon>
        <taxon>Lophotrochozoa</taxon>
        <taxon>Mollusca</taxon>
        <taxon>Bivalvia</taxon>
        <taxon>Autobranchia</taxon>
        <taxon>Pteriomorphia</taxon>
        <taxon>Pectinida</taxon>
        <taxon>Pectinoidea</taxon>
        <taxon>Pectinidae</taxon>
        <taxon>Mizuhopecten</taxon>
    </lineage>
</organism>
<evidence type="ECO:0000256" key="1">
    <source>
        <dbReference type="ARBA" id="ARBA00004170"/>
    </source>
</evidence>
<dbReference type="GO" id="GO:0030027">
    <property type="term" value="C:lamellipodium"/>
    <property type="evidence" value="ECO:0007669"/>
    <property type="project" value="UniProtKB-SubCell"/>
</dbReference>
<dbReference type="EMBL" id="NEDP02005438">
    <property type="protein sequence ID" value="OWF40904.1"/>
    <property type="molecule type" value="Genomic_DNA"/>
</dbReference>
<keyword evidence="17" id="KW-0966">Cell projection</keyword>
<dbReference type="EC" id="3.1.3.86" evidence="7"/>
<evidence type="ECO:0000256" key="13">
    <source>
        <dbReference type="ARBA" id="ARBA00022999"/>
    </source>
</evidence>
<dbReference type="SUPFAM" id="SSF47769">
    <property type="entry name" value="SAM/Pointed domain"/>
    <property type="match status" value="1"/>
</dbReference>
<keyword evidence="16" id="KW-0206">Cytoskeleton</keyword>
<dbReference type="GO" id="GO:0046856">
    <property type="term" value="P:phosphatidylinositol dephosphorylation"/>
    <property type="evidence" value="ECO:0007669"/>
    <property type="project" value="InterPro"/>
</dbReference>
<keyword evidence="13 18" id="KW-0727">SH2 domain</keyword>
<dbReference type="SUPFAM" id="SSF56219">
    <property type="entry name" value="DNase I-like"/>
    <property type="match status" value="1"/>
</dbReference>
<dbReference type="PANTHER" id="PTHR46051:SF1">
    <property type="entry name" value="INOSITOL POLYPHOSPHATE-RELATED PHOSPHATASE DOMAIN-CONTAINING PROTEIN"/>
    <property type="match status" value="1"/>
</dbReference>
<dbReference type="Pfam" id="PF00536">
    <property type="entry name" value="SAM_1"/>
    <property type="match status" value="1"/>
</dbReference>
<dbReference type="Pfam" id="PF24147">
    <property type="entry name" value="C2_SHIP1-2_2nd"/>
    <property type="match status" value="1"/>
</dbReference>
<keyword evidence="10" id="KW-0399">Innate immunity</keyword>
<keyword evidence="23" id="KW-1185">Reference proteome</keyword>
<proteinExistence type="inferred from homology"/>
<evidence type="ECO:0000256" key="2">
    <source>
        <dbReference type="ARBA" id="ARBA00004245"/>
    </source>
</evidence>
<dbReference type="InterPro" id="IPR057510">
    <property type="entry name" value="C2_SHIP1-2_first"/>
</dbReference>
<sequence>MSQPSHVSVTSGVGQVTDAKKIMWTKGARPRLRQIHTRMSGAYFHRGITRLRAEEFLLGAKEDGSFLVRDSETLAGAFVLCLLYQSRVHQYRVLPGADGKLSVQAEGGNVEPKYNNLNELIADYIKKGDKNGLIYAMKVPVSPERGEDPDTDEDDFEDIGLMQQQQHQVKLPSYVNISLAGDSSSVTVNGPTQRLQMELLKNFSRLNLTDCDTEFTDVLKKYIDKGLDTDVTASQSGETTLPEYQSIIEGAARGLKRELESFMKKMAIFDELLDIPNVCPGMQQMSDKHKEHGSGIPAMLELMSNCTSDVMTLESKVQDTVRYYAVSHYDYVEPETEDKGVPDDLTPFLSPMGKPVIPRIEFEVKTPTYKQTDKITSKMTLTIDIPAGKMFAVKPSKEILDSNSLITHDRIVQLIKSSSDNCRLDLIYDTKKKMTFIFNSALVRENFCHRILQMKNMHSKDVEVDQISIFIGTWNMGDSQPLSGIAPWLRCKGCSKVKDPQVLSVIPHDLYVIGTQESAQTDKDWVNFLKKNIKSNFLLEVEVVEVCTLWGIRLVILLKKELMHNINRVQRSTVRTGIANALGNKGGVGISFYFRGTSFCFVNTHLTSGDERNARRNQNFKDIIKGLSLGQKHLGLTDITNQFHHLFWLGDLNYRVEEDIQVLLRKLDDNDIKSLLAKDQLRRSQKEHKGFNGFQEAEIFFKPTYRLPRSERKWIYDWKKVKKTGVRINTPSWCDRVLWRSYPGTYIQNLAYGCADSVLGSDHRPVFALFNTGIASDFVMNRDSLAEESPTKIVFQQIEAELITYCRQTFQLEFQSTCLPEVVTSKPNSRFKDCAQGFTCPFWGKQEIPTMKPLFGDEDFLKEQHILISVRSKCGDNESYGECVVEMKGKFDLMPQVFEFELLHQGEVTGTLRGQLQVLTGPLAVGRKNSKKSYELIALDTEYHDPELWHPESPKSERRERLSVQLPNLDTDLPVYEVIDMNPAAGGRQHKGTKSPADRPPALLPRPVQEETQNSRSKTQPYMGQASLQTRQVLPASSTLLGSEVTSHTRPPDIPPPPLPKKSGVMTYPDHAMRYDSLKRPSSVTDWLLGLSLPEYIERFIKNGFDTLHYVTNISSDDLNEIGIDNPVHQSRIINSLRDMK</sequence>
<keyword evidence="14" id="KW-1064">Adaptive immunity</keyword>
<evidence type="ECO:0000256" key="4">
    <source>
        <dbReference type="ARBA" id="ARBA00004486"/>
    </source>
</evidence>
<dbReference type="GO" id="GO:0050776">
    <property type="term" value="P:regulation of immune response"/>
    <property type="evidence" value="ECO:0007669"/>
    <property type="project" value="TreeGrafter"/>
</dbReference>
<evidence type="ECO:0000256" key="8">
    <source>
        <dbReference type="ARBA" id="ARBA00022490"/>
    </source>
</evidence>
<feature type="domain" description="SAM" evidence="21">
    <location>
        <begin position="1079"/>
        <end position="1141"/>
    </location>
</feature>
<dbReference type="Pfam" id="PF24150">
    <property type="entry name" value="C2_SHIP1-2_first"/>
    <property type="match status" value="1"/>
</dbReference>
<dbReference type="InterPro" id="IPR036860">
    <property type="entry name" value="SH2_dom_sf"/>
</dbReference>
<evidence type="ECO:0000259" key="21">
    <source>
        <dbReference type="PROSITE" id="PS50105"/>
    </source>
</evidence>
<evidence type="ECO:0000313" key="22">
    <source>
        <dbReference type="EMBL" id="OWF40904.1"/>
    </source>
</evidence>
<accession>A0A210PWQ3</accession>
<dbReference type="FunFam" id="3.60.10.10:FF:000005">
    <property type="entry name" value="phosphatidylinositol 3,4,5-trisphosphate 5-phosphatase 1"/>
    <property type="match status" value="1"/>
</dbReference>
<dbReference type="InterPro" id="IPR036691">
    <property type="entry name" value="Endo/exonu/phosph_ase_sf"/>
</dbReference>
<evidence type="ECO:0000256" key="6">
    <source>
        <dbReference type="ARBA" id="ARBA00008734"/>
    </source>
</evidence>
<dbReference type="InterPro" id="IPR013761">
    <property type="entry name" value="SAM/pointed_sf"/>
</dbReference>
<dbReference type="SMART" id="SM00454">
    <property type="entry name" value="SAM"/>
    <property type="match status" value="1"/>
</dbReference>
<comment type="similarity">
    <text evidence="6">Belongs to the inositol 1,4,5-trisphosphate 5-phosphatase family.</text>
</comment>
<dbReference type="SUPFAM" id="SSF55550">
    <property type="entry name" value="SH2 domain"/>
    <property type="match status" value="1"/>
</dbReference>